<dbReference type="Gene3D" id="1.10.10.10">
    <property type="entry name" value="Winged helix-like DNA-binding domain superfamily/Winged helix DNA-binding domain"/>
    <property type="match status" value="1"/>
</dbReference>
<dbReference type="CDD" id="cd00223">
    <property type="entry name" value="TOPRIM_TopoIIB_SPO"/>
    <property type="match status" value="1"/>
</dbReference>
<evidence type="ECO:0000256" key="9">
    <source>
        <dbReference type="HAMAP-Rule" id="MF_00132"/>
    </source>
</evidence>
<dbReference type="InterPro" id="IPR034136">
    <property type="entry name" value="TOPRIM_Topo6A/Spo11"/>
</dbReference>
<comment type="subunit">
    <text evidence="9">Homodimer. Heterotetramer of two Top6A and two Top6B chains.</text>
</comment>
<keyword evidence="14" id="KW-1185">Reference proteome</keyword>
<evidence type="ECO:0000256" key="3">
    <source>
        <dbReference type="ARBA" id="ARBA00006559"/>
    </source>
</evidence>
<proteinExistence type="inferred from homology"/>
<dbReference type="PANTHER" id="PTHR10848">
    <property type="entry name" value="MEIOTIC RECOMBINATION PROTEIN SPO11"/>
    <property type="match status" value="1"/>
</dbReference>
<dbReference type="OrthoDB" id="5866at2157"/>
<keyword evidence="5 9" id="KW-0460">Magnesium</keyword>
<dbReference type="GO" id="GO:0003677">
    <property type="term" value="F:DNA binding"/>
    <property type="evidence" value="ECO:0007669"/>
    <property type="project" value="UniProtKB-UniRule"/>
</dbReference>
<feature type="active site" description="O-(5'-phospho-DNA)-tyrosine intermediate" evidence="9 10">
    <location>
        <position position="97"/>
    </location>
</feature>
<comment type="function">
    <text evidence="9">Relaxes both positive and negative superturns and exhibits a strong decatenase activity.</text>
</comment>
<dbReference type="GO" id="GO:0006260">
    <property type="term" value="P:DNA replication"/>
    <property type="evidence" value="ECO:0007669"/>
    <property type="project" value="UniProtKB-UniRule"/>
</dbReference>
<dbReference type="PRINTS" id="PR01550">
    <property type="entry name" value="TOP6AFAMILY"/>
</dbReference>
<feature type="binding site" evidence="9">
    <location>
        <position position="194"/>
    </location>
    <ligand>
        <name>Mg(2+)</name>
        <dbReference type="ChEBI" id="CHEBI:18420"/>
    </ligand>
</feature>
<accession>H8I7Z7</accession>
<evidence type="ECO:0000313" key="13">
    <source>
        <dbReference type="EMBL" id="AFD00397.1"/>
    </source>
</evidence>
<evidence type="ECO:0000256" key="8">
    <source>
        <dbReference type="ARBA" id="ARBA00023235"/>
    </source>
</evidence>
<dbReference type="Proteomes" id="UP000005233">
    <property type="component" value="Chromosome"/>
</dbReference>
<evidence type="ECO:0000256" key="1">
    <source>
        <dbReference type="ARBA" id="ARBA00000185"/>
    </source>
</evidence>
<dbReference type="InterPro" id="IPR013049">
    <property type="entry name" value="Spo11/TopoVI_A_N"/>
</dbReference>
<keyword evidence="7 9" id="KW-0238">DNA-binding</keyword>
<feature type="domain" description="Spo11/DNA topoisomerase VI subunit A N-terminal" evidence="11">
    <location>
        <begin position="67"/>
        <end position="136"/>
    </location>
</feature>
<reference evidence="13 14" key="1">
    <citation type="journal article" date="2012" name="J. Bacteriol.">
        <title>Complete genome sequence of a thermophilic methanogen, Methanocella conradii HZ254, isolated from Chinese rice field soil.</title>
        <authorList>
            <person name="Lu Z."/>
            <person name="Lu Y."/>
        </authorList>
    </citation>
    <scope>NUCLEOTIDE SEQUENCE [LARGE SCALE GENOMIC DNA]</scope>
    <source>
        <strain evidence="14">DSM 24694 / JCM 17849 / CGMCC 1.5162 / HZ254</strain>
    </source>
</reference>
<dbReference type="RefSeq" id="WP_014406228.1">
    <property type="nucleotide sequence ID" value="NC_017034.1"/>
</dbReference>
<name>H8I7Z7_METCZ</name>
<keyword evidence="6 9" id="KW-0799">Topoisomerase</keyword>
<dbReference type="HOGENOM" id="CLU_037229_1_0_2"/>
<dbReference type="KEGG" id="mez:Mtc_1648"/>
<comment type="cofactor">
    <cofactor evidence="2 9">
        <name>Mg(2+)</name>
        <dbReference type="ChEBI" id="CHEBI:18420"/>
    </cofactor>
</comment>
<evidence type="ECO:0000256" key="2">
    <source>
        <dbReference type="ARBA" id="ARBA00001946"/>
    </source>
</evidence>
<dbReference type="PRINTS" id="PR01552">
    <property type="entry name" value="TPISMRASE6A"/>
</dbReference>
<dbReference type="Pfam" id="PF04406">
    <property type="entry name" value="TP6A_N"/>
    <property type="match status" value="1"/>
</dbReference>
<dbReference type="GO" id="GO:0005524">
    <property type="term" value="F:ATP binding"/>
    <property type="evidence" value="ECO:0007669"/>
    <property type="project" value="UniProtKB-KW"/>
</dbReference>
<dbReference type="GO" id="GO:0000287">
    <property type="term" value="F:magnesium ion binding"/>
    <property type="evidence" value="ECO:0007669"/>
    <property type="project" value="UniProtKB-UniRule"/>
</dbReference>
<dbReference type="SUPFAM" id="SSF56726">
    <property type="entry name" value="DNA topoisomerase IV, alpha subunit"/>
    <property type="match status" value="1"/>
</dbReference>
<keyword evidence="9" id="KW-0547">Nucleotide-binding</keyword>
<evidence type="ECO:0000259" key="11">
    <source>
        <dbReference type="Pfam" id="PF04406"/>
    </source>
</evidence>
<dbReference type="AlphaFoldDB" id="H8I7Z7"/>
<dbReference type="PROSITE" id="PS52041">
    <property type="entry name" value="TOPO_IIB"/>
    <property type="match status" value="1"/>
</dbReference>
<comment type="similarity">
    <text evidence="3 9 10">Belongs to the TOP6A family.</text>
</comment>
<dbReference type="GO" id="GO:0003918">
    <property type="term" value="F:DNA topoisomerase type II (double strand cut, ATP-hydrolyzing) activity"/>
    <property type="evidence" value="ECO:0007669"/>
    <property type="project" value="UniProtKB-UniRule"/>
</dbReference>
<keyword evidence="9" id="KW-0067">ATP-binding</keyword>
<organism evidence="13 14">
    <name type="scientific">Methanocella conradii (strain DSM 24694 / JCM 17849 / CGMCC 1.5162 / HZ254)</name>
    <dbReference type="NCBI Taxonomy" id="1041930"/>
    <lineage>
        <taxon>Archaea</taxon>
        <taxon>Methanobacteriati</taxon>
        <taxon>Methanobacteriota</taxon>
        <taxon>Stenosarchaea group</taxon>
        <taxon>Methanomicrobia</taxon>
        <taxon>Methanocellales</taxon>
        <taxon>Methanocellaceae</taxon>
        <taxon>Methanocella</taxon>
    </lineage>
</organism>
<dbReference type="Gene3D" id="3.40.1360.10">
    <property type="match status" value="1"/>
</dbReference>
<dbReference type="GeneID" id="11971787"/>
<comment type="catalytic activity">
    <reaction evidence="1 9 10">
        <text>ATP-dependent breakage, passage and rejoining of double-stranded DNA.</text>
        <dbReference type="EC" id="5.6.2.2"/>
    </reaction>
</comment>
<protein>
    <recommendedName>
        <fullName evidence="9">Type 2 DNA topoisomerase 6 subunit A</fullName>
        <ecNumber evidence="9">5.6.2.2</ecNumber>
    </recommendedName>
    <alternativeName>
        <fullName evidence="9">Type II DNA topoisomerase VI subunit A</fullName>
    </alternativeName>
</protein>
<gene>
    <name evidence="13" type="primary">top6A-2</name>
    <name evidence="9" type="synonym">top6A</name>
    <name evidence="13" type="ordered locus">Mtc_1648</name>
</gene>
<feature type="binding site" evidence="9">
    <location>
        <position position="246"/>
    </location>
    <ligand>
        <name>Mg(2+)</name>
        <dbReference type="ChEBI" id="CHEBI:18420"/>
    </ligand>
</feature>
<evidence type="ECO:0000256" key="5">
    <source>
        <dbReference type="ARBA" id="ARBA00022842"/>
    </source>
</evidence>
<dbReference type="EC" id="5.6.2.2" evidence="9"/>
<dbReference type="eggNOG" id="arCOG04143">
    <property type="taxonomic scope" value="Archaea"/>
</dbReference>
<evidence type="ECO:0000259" key="12">
    <source>
        <dbReference type="Pfam" id="PF21180"/>
    </source>
</evidence>
<keyword evidence="8 9" id="KW-0413">Isomerase</keyword>
<keyword evidence="4 9" id="KW-0479">Metal-binding</keyword>
<sequence>MARSKEIIEKLARMGEGVLEDVEAGKNPSLDITIRSLNNVYYDEKSGLIKLGDEKQKRYYFNLAQAKKFLQTILIAKQIKALLEQDKPALSIRQLFYTLKHEIPGTGENTFDVQEESDPIIEDMELMTDSLREELNLIATPNGVLAGPMIVEDKTGDVLDFTKMGSAGGAVPPIVEDDYFHIKEMSADYILVVEKYAVWNLLNQEKYWKKNNCLLLTGKGQPARAERRLLARFGEEYKIPIYVFTDMDPWGYYIYSVYKSGSINLAFFSEKAACPRAKYLGLSVKDVMDFDIPRSSWVKLNEEDFKRMEEIAAYPWFKKERWQRELADLKKFGYKIEQDALVSKSIEFTANNYLPTKISNNDYFD</sequence>
<dbReference type="NCBIfam" id="NF003333">
    <property type="entry name" value="PRK04342.1-2"/>
    <property type="match status" value="1"/>
</dbReference>
<dbReference type="HAMAP" id="MF_00132">
    <property type="entry name" value="Top6A"/>
    <property type="match status" value="1"/>
</dbReference>
<evidence type="ECO:0000256" key="10">
    <source>
        <dbReference type="PROSITE-ProRule" id="PRU01385"/>
    </source>
</evidence>
<dbReference type="GO" id="GO:0006265">
    <property type="term" value="P:DNA topological change"/>
    <property type="evidence" value="ECO:0007669"/>
    <property type="project" value="UniProtKB-UniRule"/>
</dbReference>
<dbReference type="PANTHER" id="PTHR10848:SF0">
    <property type="entry name" value="MEIOTIC RECOMBINATION PROTEIN SPO11"/>
    <property type="match status" value="1"/>
</dbReference>
<dbReference type="STRING" id="1041930.Mtc_1648"/>
<dbReference type="InterPro" id="IPR004085">
    <property type="entry name" value="TopoVI_A"/>
</dbReference>
<evidence type="ECO:0000256" key="4">
    <source>
        <dbReference type="ARBA" id="ARBA00022723"/>
    </source>
</evidence>
<dbReference type="EMBL" id="CP003243">
    <property type="protein sequence ID" value="AFD00397.1"/>
    <property type="molecule type" value="Genomic_DNA"/>
</dbReference>
<dbReference type="Pfam" id="PF21180">
    <property type="entry name" value="TOP6A-Spo11_Toprim"/>
    <property type="match status" value="1"/>
</dbReference>
<evidence type="ECO:0000313" key="14">
    <source>
        <dbReference type="Proteomes" id="UP000005233"/>
    </source>
</evidence>
<dbReference type="InterPro" id="IPR036078">
    <property type="entry name" value="Spo11/TopoVI_A_sf"/>
</dbReference>
<feature type="domain" description="Topoisomerase 6 subunit A/Spo11 TOPRIM" evidence="12">
    <location>
        <begin position="189"/>
        <end position="358"/>
    </location>
</feature>
<dbReference type="InterPro" id="IPR036388">
    <property type="entry name" value="WH-like_DNA-bd_sf"/>
</dbReference>
<dbReference type="InterPro" id="IPR002815">
    <property type="entry name" value="Spo11/TopoVI_A"/>
</dbReference>
<dbReference type="GO" id="GO:0005694">
    <property type="term" value="C:chromosome"/>
    <property type="evidence" value="ECO:0007669"/>
    <property type="project" value="InterPro"/>
</dbReference>
<evidence type="ECO:0000256" key="6">
    <source>
        <dbReference type="ARBA" id="ARBA00023029"/>
    </source>
</evidence>
<evidence type="ECO:0000256" key="7">
    <source>
        <dbReference type="ARBA" id="ARBA00023125"/>
    </source>
</evidence>